<comment type="caution">
    <text evidence="7">The sequence shown here is derived from an EMBL/GenBank/DDBJ whole genome shotgun (WGS) entry which is preliminary data.</text>
</comment>
<dbReference type="Pfam" id="PF02126">
    <property type="entry name" value="PTE"/>
    <property type="match status" value="1"/>
</dbReference>
<comment type="caution">
    <text evidence="6">Lacks conserved residue(s) required for the propagation of feature annotation.</text>
</comment>
<feature type="binding site" evidence="5">
    <location>
        <position position="21"/>
    </location>
    <ligand>
        <name>a divalent metal cation</name>
        <dbReference type="ChEBI" id="CHEBI:60240"/>
        <label>1</label>
    </ligand>
</feature>
<dbReference type="SUPFAM" id="SSF51556">
    <property type="entry name" value="Metallo-dependent hydrolases"/>
    <property type="match status" value="1"/>
</dbReference>
<name>A0A9Q0NCM7_9DIPT</name>
<evidence type="ECO:0000256" key="5">
    <source>
        <dbReference type="PIRSR" id="PIRSR601559-52"/>
    </source>
</evidence>
<dbReference type="InterPro" id="IPR017947">
    <property type="entry name" value="AryldialkylPase_Zn-BS"/>
</dbReference>
<keyword evidence="8" id="KW-1185">Reference proteome</keyword>
<protein>
    <recommendedName>
        <fullName evidence="1">Phosphotriesterase-related protein</fullName>
    </recommendedName>
    <alternativeName>
        <fullName evidence="4">Parathion hydrolase-related protein</fullName>
    </alternativeName>
</protein>
<evidence type="ECO:0000256" key="6">
    <source>
        <dbReference type="PROSITE-ProRule" id="PRU00679"/>
    </source>
</evidence>
<dbReference type="EMBL" id="WJQU01000001">
    <property type="protein sequence ID" value="KAJ6647442.1"/>
    <property type="molecule type" value="Genomic_DNA"/>
</dbReference>
<feature type="binding site" evidence="5">
    <location>
        <position position="232"/>
    </location>
    <ligand>
        <name>a divalent metal cation</name>
        <dbReference type="ChEBI" id="CHEBI:60240"/>
        <label>2</label>
    </ligand>
</feature>
<evidence type="ECO:0000313" key="8">
    <source>
        <dbReference type="Proteomes" id="UP001151699"/>
    </source>
</evidence>
<reference evidence="7" key="1">
    <citation type="submission" date="2022-07" db="EMBL/GenBank/DDBJ databases">
        <authorList>
            <person name="Trinca V."/>
            <person name="Uliana J.V.C."/>
            <person name="Torres T.T."/>
            <person name="Ward R.J."/>
            <person name="Monesi N."/>
        </authorList>
    </citation>
    <scope>NUCLEOTIDE SEQUENCE</scope>
    <source>
        <strain evidence="7">HSMRA1968</strain>
        <tissue evidence="7">Whole embryos</tissue>
    </source>
</reference>
<evidence type="ECO:0000256" key="4">
    <source>
        <dbReference type="ARBA" id="ARBA00029607"/>
    </source>
</evidence>
<dbReference type="OrthoDB" id="9998343at2759"/>
<evidence type="ECO:0000256" key="2">
    <source>
        <dbReference type="ARBA" id="ARBA00022723"/>
    </source>
</evidence>
<keyword evidence="2 5" id="KW-0479">Metal-binding</keyword>
<gene>
    <name evidence="7" type="ORF">Bhyg_02664</name>
</gene>
<comment type="cofactor">
    <cofactor evidence="5">
        <name>a divalent metal cation</name>
        <dbReference type="ChEBI" id="CHEBI:60240"/>
    </cofactor>
    <text evidence="5">Binds 2 divalent metal cations per subunit.</text>
</comment>
<dbReference type="PANTHER" id="PTHR10819:SF3">
    <property type="entry name" value="PHOSPHOTRIESTERASE-RELATED PROTEIN"/>
    <property type="match status" value="1"/>
</dbReference>
<sequence length="353" mass="39833">MQVQTVLGPINPSQLGKTLTHEHLSLDFDFFYKEPPKQLNDLFTNEISLANLGAIRQYPYGSRYNINFGDADTHRNVIEDVLLYKKYGGGTIVENSSHGLKRNLRFLYDVSIGTGVHLIAGTGHYVYNLQSESHLAMSVENMVKLYIDEIKNGVDLNGDGKTFVKCGFIGEVGSVYPIHEFERRAIEATAIAQQELGCAVSFHPGRDSEAPFEIIRLYLEAGGKPEKCVMSHLDRTIFDFDKLLEFAAFGVYCQFDLFGTECSHYQLNPTSYMPSDYQRIENIIKLSKEGFTNRLLMSHDIHTKHRLVGFGGHGYAHIINNVLHRLITYGLNVEQVDQISVVNPADWLSFSLN</sequence>
<dbReference type="InterPro" id="IPR001559">
    <property type="entry name" value="Phosphotriesterase"/>
</dbReference>
<dbReference type="Proteomes" id="UP001151699">
    <property type="component" value="Chromosome A"/>
</dbReference>
<dbReference type="AlphaFoldDB" id="A0A9Q0NCM7"/>
<feature type="binding site" evidence="5">
    <location>
        <position position="171"/>
    </location>
    <ligand>
        <name>a divalent metal cation</name>
        <dbReference type="ChEBI" id="CHEBI:60240"/>
        <label>2</label>
    </ligand>
</feature>
<proteinExistence type="inferred from homology"/>
<feature type="binding site" evidence="5">
    <location>
        <position position="171"/>
    </location>
    <ligand>
        <name>a divalent metal cation</name>
        <dbReference type="ChEBI" id="CHEBI:60240"/>
        <label>1</label>
    </ligand>
</feature>
<feature type="binding site" evidence="5">
    <location>
        <position position="23"/>
    </location>
    <ligand>
        <name>a divalent metal cation</name>
        <dbReference type="ChEBI" id="CHEBI:60240"/>
        <label>1</label>
    </ligand>
</feature>
<organism evidence="7 8">
    <name type="scientific">Pseudolycoriella hygida</name>
    <dbReference type="NCBI Taxonomy" id="35572"/>
    <lineage>
        <taxon>Eukaryota</taxon>
        <taxon>Metazoa</taxon>
        <taxon>Ecdysozoa</taxon>
        <taxon>Arthropoda</taxon>
        <taxon>Hexapoda</taxon>
        <taxon>Insecta</taxon>
        <taxon>Pterygota</taxon>
        <taxon>Neoptera</taxon>
        <taxon>Endopterygota</taxon>
        <taxon>Diptera</taxon>
        <taxon>Nematocera</taxon>
        <taxon>Sciaroidea</taxon>
        <taxon>Sciaridae</taxon>
        <taxon>Pseudolycoriella</taxon>
    </lineage>
</organism>
<feature type="binding site" evidence="5">
    <location>
        <position position="300"/>
    </location>
    <ligand>
        <name>a divalent metal cation</name>
        <dbReference type="ChEBI" id="CHEBI:60240"/>
        <label>1</label>
    </ligand>
</feature>
<keyword evidence="3" id="KW-0378">Hydrolase</keyword>
<dbReference type="Gene3D" id="3.20.20.140">
    <property type="entry name" value="Metal-dependent hydrolases"/>
    <property type="match status" value="1"/>
</dbReference>
<comment type="similarity">
    <text evidence="6">Belongs to the metallo-dependent hydrolases superfamily. Phosphotriesterase family.</text>
</comment>
<evidence type="ECO:0000313" key="7">
    <source>
        <dbReference type="EMBL" id="KAJ6647442.1"/>
    </source>
</evidence>
<evidence type="ECO:0000256" key="3">
    <source>
        <dbReference type="ARBA" id="ARBA00022801"/>
    </source>
</evidence>
<dbReference type="GO" id="GO:0016788">
    <property type="term" value="F:hydrolase activity, acting on ester bonds"/>
    <property type="evidence" value="ECO:0007669"/>
    <property type="project" value="InterPro"/>
</dbReference>
<dbReference type="InterPro" id="IPR032466">
    <property type="entry name" value="Metal_Hydrolase"/>
</dbReference>
<dbReference type="PROSITE" id="PS01322">
    <property type="entry name" value="PHOSPHOTRIESTERASE_1"/>
    <property type="match status" value="1"/>
</dbReference>
<dbReference type="PROSITE" id="PS51347">
    <property type="entry name" value="PHOSPHOTRIESTERASE_2"/>
    <property type="match status" value="1"/>
</dbReference>
<dbReference type="GO" id="GO:0008270">
    <property type="term" value="F:zinc ion binding"/>
    <property type="evidence" value="ECO:0007669"/>
    <property type="project" value="InterPro"/>
</dbReference>
<feature type="binding site" evidence="5">
    <location>
        <position position="203"/>
    </location>
    <ligand>
        <name>a divalent metal cation</name>
        <dbReference type="ChEBI" id="CHEBI:60240"/>
        <label>2</label>
    </ligand>
</feature>
<dbReference type="PANTHER" id="PTHR10819">
    <property type="entry name" value="PHOSPHOTRIESTERASE-RELATED"/>
    <property type="match status" value="1"/>
</dbReference>
<accession>A0A9Q0NCM7</accession>
<evidence type="ECO:0000256" key="1">
    <source>
        <dbReference type="ARBA" id="ARBA00020475"/>
    </source>
</evidence>